<feature type="compositionally biased region" description="Basic residues" evidence="1">
    <location>
        <begin position="259"/>
        <end position="277"/>
    </location>
</feature>
<feature type="compositionally biased region" description="Polar residues" evidence="1">
    <location>
        <begin position="174"/>
        <end position="247"/>
    </location>
</feature>
<keyword evidence="3" id="KW-1185">Reference proteome</keyword>
<dbReference type="OrthoDB" id="8962622at2759"/>
<dbReference type="Proteomes" id="UP001148018">
    <property type="component" value="Unassembled WGS sequence"/>
</dbReference>
<gene>
    <name evidence="2" type="ORF">NHX12_025455</name>
</gene>
<feature type="region of interest" description="Disordered" evidence="1">
    <location>
        <begin position="136"/>
        <end position="155"/>
    </location>
</feature>
<reference evidence="2" key="1">
    <citation type="submission" date="2022-07" db="EMBL/GenBank/DDBJ databases">
        <title>Chromosome-level genome of Muraenolepis orangiensis.</title>
        <authorList>
            <person name="Kim J."/>
        </authorList>
    </citation>
    <scope>NUCLEOTIDE SEQUENCE</scope>
    <source>
        <strain evidence="2">KU_S4_2022</strain>
        <tissue evidence="2">Muscle</tissue>
    </source>
</reference>
<accession>A0A9Q0EL86</accession>
<feature type="compositionally biased region" description="Low complexity" evidence="1">
    <location>
        <begin position="12"/>
        <end position="24"/>
    </location>
</feature>
<dbReference type="EMBL" id="JANIIK010000040">
    <property type="protein sequence ID" value="KAJ3608408.1"/>
    <property type="molecule type" value="Genomic_DNA"/>
</dbReference>
<evidence type="ECO:0000313" key="2">
    <source>
        <dbReference type="EMBL" id="KAJ3608408.1"/>
    </source>
</evidence>
<feature type="region of interest" description="Disordered" evidence="1">
    <location>
        <begin position="1"/>
        <end position="69"/>
    </location>
</feature>
<feature type="region of interest" description="Disordered" evidence="1">
    <location>
        <begin position="174"/>
        <end position="334"/>
    </location>
</feature>
<protein>
    <submittedName>
        <fullName evidence="2">Uncharacterized protein</fullName>
    </submittedName>
</protein>
<feature type="compositionally biased region" description="Low complexity" evidence="1">
    <location>
        <begin position="298"/>
        <end position="318"/>
    </location>
</feature>
<evidence type="ECO:0000256" key="1">
    <source>
        <dbReference type="SAM" id="MobiDB-lite"/>
    </source>
</evidence>
<feature type="region of interest" description="Disordered" evidence="1">
    <location>
        <begin position="559"/>
        <end position="589"/>
    </location>
</feature>
<name>A0A9Q0EL86_9TELE</name>
<feature type="compositionally biased region" description="Basic and acidic residues" evidence="1">
    <location>
        <begin position="41"/>
        <end position="50"/>
    </location>
</feature>
<proteinExistence type="predicted"/>
<evidence type="ECO:0000313" key="3">
    <source>
        <dbReference type="Proteomes" id="UP001148018"/>
    </source>
</evidence>
<sequence length="589" mass="62484">MATEEAERGPGSAAVSPRRSSLPAAPSPPSDAPWNLRGSHRQPEVRRRSDQSLPPSPSPVSEGCCTHGNPRKVLYADCKREGSFLGRDFAKPPSAMPTALGMRMKGVSCAEARLAWRGPESSGAIARLIGKGPECSLGQLDGHDDNDDEAGASARQRTGSAHCACPVSRLQANGNHCPGSNPNSKSYTSHTHSPKSNQSLNVSTSHSSGSNPNRRSNINPAPSPGSNPNTKSTITLAHSAGSNSIPGSNKIPALSSCRANRRPRSRPTEHVHRHIRRSSLPVLMLASHKGSPTPPLVSPNGPSSEPGSLGSSPSSSPLPKHRPHNTYSSLERLNRRPRVTKSVCAGTLAIVRALPSGRPSEEVWRRVVHRGTTGSSEEQVWRVLQRLRVEGERLRVERLIGGASQRWSVSKVEGLQGGWGVNSVSSVVERLQMWRISRVEECLRGGGVSPGWRSVSGVEESLRGGGESPGWRRVSGVEECLRGGGESTGWRRVSGVEESLRGGGASPGWRNVSGVEESLRGGGVSPGWRRVSGVEARLRGGGASPGWRRVSGVEARLRGGGASPGCRRVSGMEERLQDGGASPGWGWGY</sequence>
<dbReference type="AlphaFoldDB" id="A0A9Q0EL86"/>
<organism evidence="2 3">
    <name type="scientific">Muraenolepis orangiensis</name>
    <name type="common">Patagonian moray cod</name>
    <dbReference type="NCBI Taxonomy" id="630683"/>
    <lineage>
        <taxon>Eukaryota</taxon>
        <taxon>Metazoa</taxon>
        <taxon>Chordata</taxon>
        <taxon>Craniata</taxon>
        <taxon>Vertebrata</taxon>
        <taxon>Euteleostomi</taxon>
        <taxon>Actinopterygii</taxon>
        <taxon>Neopterygii</taxon>
        <taxon>Teleostei</taxon>
        <taxon>Neoteleostei</taxon>
        <taxon>Acanthomorphata</taxon>
        <taxon>Zeiogadaria</taxon>
        <taxon>Gadariae</taxon>
        <taxon>Gadiformes</taxon>
        <taxon>Muraenolepidoidei</taxon>
        <taxon>Muraenolepididae</taxon>
        <taxon>Muraenolepis</taxon>
    </lineage>
</organism>
<comment type="caution">
    <text evidence="2">The sequence shown here is derived from an EMBL/GenBank/DDBJ whole genome shotgun (WGS) entry which is preliminary data.</text>
</comment>